<organism evidence="2 3">
    <name type="scientific">Didymella pomorum</name>
    <dbReference type="NCBI Taxonomy" id="749634"/>
    <lineage>
        <taxon>Eukaryota</taxon>
        <taxon>Fungi</taxon>
        <taxon>Dikarya</taxon>
        <taxon>Ascomycota</taxon>
        <taxon>Pezizomycotina</taxon>
        <taxon>Dothideomycetes</taxon>
        <taxon>Pleosporomycetidae</taxon>
        <taxon>Pleosporales</taxon>
        <taxon>Pleosporineae</taxon>
        <taxon>Didymellaceae</taxon>
        <taxon>Didymella</taxon>
    </lineage>
</organism>
<protein>
    <submittedName>
        <fullName evidence="2">Uncharacterized protein</fullName>
    </submittedName>
</protein>
<gene>
    <name evidence="2" type="ORF">N0V91_003960</name>
</gene>
<keyword evidence="3" id="KW-1185">Reference proteome</keyword>
<dbReference type="EMBL" id="JAPEVA010000021">
    <property type="protein sequence ID" value="KAJ4407376.1"/>
    <property type="molecule type" value="Genomic_DNA"/>
</dbReference>
<comment type="caution">
    <text evidence="2">The sequence shown here is derived from an EMBL/GenBank/DDBJ whole genome shotgun (WGS) entry which is preliminary data.</text>
</comment>
<feature type="compositionally biased region" description="Acidic residues" evidence="1">
    <location>
        <begin position="116"/>
        <end position="127"/>
    </location>
</feature>
<name>A0A9W8ZFP7_9PLEO</name>
<feature type="compositionally biased region" description="Basic and acidic residues" evidence="1">
    <location>
        <begin position="105"/>
        <end position="115"/>
    </location>
</feature>
<accession>A0A9W8ZFP7</accession>
<dbReference type="AlphaFoldDB" id="A0A9W8ZFP7"/>
<evidence type="ECO:0000313" key="2">
    <source>
        <dbReference type="EMBL" id="KAJ4407376.1"/>
    </source>
</evidence>
<evidence type="ECO:0000313" key="3">
    <source>
        <dbReference type="Proteomes" id="UP001140510"/>
    </source>
</evidence>
<sequence>MTAIRLATASNVRSFQTLVNALVTCDARWKEQLDQDSLEDEFGRFRVWSGNLGALQKGHSSLDYRLRDSPLLSGNTLKFLEELTNNLNEALAIISGARLPYEQQPKSDSDGRSEEGSDDGFFSEDEAEDEAGGLKQELVMRYEEIVDIIDNLYKLSVRIRTPTIRSRSLKAAAYQPKDPETGVDVLSAYALYDQQHTKELLRDLRQAHSNEIKSSDDYLVTRLAHGITLRRRHFKYWKRHRDKLSVSTIFEESVAEAERPTEQAKAPHHDNSANVPLDEPFIGTEATHHHQSLDEIVDTKSVTSYAATVTDIHGKGIARLLSSSSAVEENGMSTKLVIVKPGGAQSTLRLCTDLLLVWKLICGKNIWTAFLRVN</sequence>
<proteinExistence type="predicted"/>
<dbReference type="PANTHER" id="PTHR35391">
    <property type="entry name" value="C2H2-TYPE DOMAIN-CONTAINING PROTEIN-RELATED"/>
    <property type="match status" value="1"/>
</dbReference>
<dbReference type="OrthoDB" id="6133115at2759"/>
<feature type="region of interest" description="Disordered" evidence="1">
    <location>
        <begin position="102"/>
        <end position="127"/>
    </location>
</feature>
<dbReference type="Proteomes" id="UP001140510">
    <property type="component" value="Unassembled WGS sequence"/>
</dbReference>
<evidence type="ECO:0000256" key="1">
    <source>
        <dbReference type="SAM" id="MobiDB-lite"/>
    </source>
</evidence>
<reference evidence="2" key="1">
    <citation type="submission" date="2022-10" db="EMBL/GenBank/DDBJ databases">
        <title>Tapping the CABI collections for fungal endophytes: first genome assemblies for Collariella, Neodidymelliopsis, Ascochyta clinopodiicola, Didymella pomorum, Didymosphaeria variabile, Neocosmospora piperis and Neocucurbitaria cava.</title>
        <authorList>
            <person name="Hill R."/>
        </authorList>
    </citation>
    <scope>NUCLEOTIDE SEQUENCE</scope>
    <source>
        <strain evidence="2">IMI 355091</strain>
    </source>
</reference>
<dbReference type="PANTHER" id="PTHR35391:SF5">
    <property type="entry name" value="DUF6590 DOMAIN-CONTAINING PROTEIN"/>
    <property type="match status" value="1"/>
</dbReference>